<accession>A0A9P9WU33</accession>
<dbReference type="Gene3D" id="3.40.50.300">
    <property type="entry name" value="P-loop containing nucleotide triphosphate hydrolases"/>
    <property type="match status" value="1"/>
</dbReference>
<dbReference type="InterPro" id="IPR002110">
    <property type="entry name" value="Ankyrin_rpt"/>
</dbReference>
<dbReference type="Proteomes" id="UP000829685">
    <property type="component" value="Unassembled WGS sequence"/>
</dbReference>
<feature type="coiled-coil region" evidence="4">
    <location>
        <begin position="202"/>
        <end position="229"/>
    </location>
</feature>
<keyword evidence="1" id="KW-0677">Repeat</keyword>
<feature type="repeat" description="ANK" evidence="3">
    <location>
        <begin position="942"/>
        <end position="974"/>
    </location>
</feature>
<dbReference type="Pfam" id="PF12796">
    <property type="entry name" value="Ank_2"/>
    <property type="match status" value="8"/>
</dbReference>
<feature type="repeat" description="ANK" evidence="3">
    <location>
        <begin position="1333"/>
        <end position="1365"/>
    </location>
</feature>
<name>A0A9P9WU33_9PEZI</name>
<feature type="repeat" description="ANK" evidence="3">
    <location>
        <begin position="1697"/>
        <end position="1729"/>
    </location>
</feature>
<feature type="repeat" description="ANK" evidence="3">
    <location>
        <begin position="1400"/>
        <end position="1435"/>
    </location>
</feature>
<evidence type="ECO:0000256" key="2">
    <source>
        <dbReference type="ARBA" id="ARBA00023043"/>
    </source>
</evidence>
<dbReference type="SUPFAM" id="SSF52540">
    <property type="entry name" value="P-loop containing nucleoside triphosphate hydrolases"/>
    <property type="match status" value="1"/>
</dbReference>
<evidence type="ECO:0000259" key="7">
    <source>
        <dbReference type="Pfam" id="PF24883"/>
    </source>
</evidence>
<dbReference type="InterPro" id="IPR027417">
    <property type="entry name" value="P-loop_NTPase"/>
</dbReference>
<dbReference type="InterPro" id="IPR050889">
    <property type="entry name" value="Dendritic_Spine_Reg/Scaffold"/>
</dbReference>
<dbReference type="InterPro" id="IPR036770">
    <property type="entry name" value="Ankyrin_rpt-contain_sf"/>
</dbReference>
<feature type="repeat" description="ANK" evidence="3">
    <location>
        <begin position="1437"/>
        <end position="1471"/>
    </location>
</feature>
<feature type="repeat" description="ANK" evidence="3">
    <location>
        <begin position="810"/>
        <end position="842"/>
    </location>
</feature>
<dbReference type="PANTHER" id="PTHR24166">
    <property type="entry name" value="ROLLING PEBBLES, ISOFORM B"/>
    <property type="match status" value="1"/>
</dbReference>
<dbReference type="Pfam" id="PF24883">
    <property type="entry name" value="NPHP3_N"/>
    <property type="match status" value="1"/>
</dbReference>
<proteinExistence type="predicted"/>
<dbReference type="EMBL" id="JAFIMR010000005">
    <property type="protein sequence ID" value="KAI1878896.1"/>
    <property type="molecule type" value="Genomic_DNA"/>
</dbReference>
<feature type="repeat" description="ANK" evidence="3">
    <location>
        <begin position="1217"/>
        <end position="1249"/>
    </location>
</feature>
<keyword evidence="9" id="KW-1185">Reference proteome</keyword>
<evidence type="ECO:0000256" key="3">
    <source>
        <dbReference type="PROSITE-ProRule" id="PRU00023"/>
    </source>
</evidence>
<dbReference type="InterPro" id="IPR056884">
    <property type="entry name" value="NPHP3-like_N"/>
</dbReference>
<dbReference type="Pfam" id="PF00023">
    <property type="entry name" value="Ank"/>
    <property type="match status" value="1"/>
</dbReference>
<dbReference type="SMART" id="SM00248">
    <property type="entry name" value="ANK"/>
    <property type="match status" value="30"/>
</dbReference>
<dbReference type="Pfam" id="PF24809">
    <property type="entry name" value="DUF7708"/>
    <property type="match status" value="1"/>
</dbReference>
<dbReference type="PROSITE" id="PS50088">
    <property type="entry name" value="ANK_REPEAT"/>
    <property type="match status" value="12"/>
</dbReference>
<feature type="repeat" description="ANK" evidence="3">
    <location>
        <begin position="975"/>
        <end position="1007"/>
    </location>
</feature>
<keyword evidence="2 3" id="KW-0040">ANK repeat</keyword>
<evidence type="ECO:0000256" key="5">
    <source>
        <dbReference type="SAM" id="MobiDB-lite"/>
    </source>
</evidence>
<feature type="region of interest" description="Disordered" evidence="5">
    <location>
        <begin position="1888"/>
        <end position="1915"/>
    </location>
</feature>
<evidence type="ECO:0000259" key="6">
    <source>
        <dbReference type="Pfam" id="PF24809"/>
    </source>
</evidence>
<evidence type="ECO:0000313" key="9">
    <source>
        <dbReference type="Proteomes" id="UP000829685"/>
    </source>
</evidence>
<sequence length="2019" mass="218630">MDTTSALRRACVDEFVKSLTLDEKRLFHATTLAETLLRSLEDANAVHKHKSVSRRVMEGLVPFISGVEQYSKALDVFANSNDLLCPIWGGIRVVLTLAMEFGEYFEKIMDMASDIGGLLNRLPRYAHLYPKNDKLEQAIRTIYSAIFDFCSQARNVFRKGGERTCSMKSVRDVVTFASVVRILWKPFSVQFGTIKNRIEKAVGMIDDEADLAERELAAQERQKDESRWNRLEISQRKVEDFVDLEEMTKLDAWLGSANVAANHKAASALRHAETGSWFLEGESFKRWVDTPNSFLWLSGIPGAGKTVLASSIINCINEKLKNPHVGFGYFYCDYRDPLKQTPSIVLGTILAMLARQSKGVRQELNQFFLKQYQESLTFTASFDELRNNFKTFVGPYFDSIIIVVDGLDEAGPVNSDCLAKVLKALHREYQELNVLVTSRNELPIARVFKNLPMTSIEEKEVAGDISSFIISELESRMNSEGRGVLRIRSPTLKGTIITRLMEGSKGMFQWVRCQIDALCELRTDNDIRAALNSLPETLEKTYERILDRVNKRDSRFVRRTLFWLVRGVRDMSGNEMTTALAIRPFDSDTCLDEGDIPHVDEVLEALGGLVTTSPEGIVTLAHYSVKEYLESEELRATKPQFWVDKAPVETILASACLTYLLYDAFDEAVLPDEEALIDRLEEHHFLKYAAEAWALHAQRSEQDGHQNEHVVDLTTRLLNAREDYCQNFNSWAEVCHQQHFGKHSSPSDFTPLYCAAFFGLTEAANMFLNGSENHVMSNCFLAAARNGHAKIVKLFLETTGPDLSPDPPLNLGKALYIATSNGHLEVIRTLLDHGVDIEARAGKDGNALQAAALAGQADAAELLLKRGASSAVPCKRYGTPLAAAAEKGHERTCTVLLNHRANPNGRGGWYSLPLVSAVVGKNINIIRLLIKKGAKLNSTGGHLGSALMAAAKQGNNDLVRELIDKGARVNDEDDKTSDALYTASLAGHLSTVDLLLELGADVNAKGGKHRNALGAASSEGHVKIVRRLLEANADVEYFDETSGNALQTAALRGHKDVVTLLASAGMDPSAPGGNKGSALVCAASSGQDEVIKALFKLGVEAGSNENTTSALVAAAIGGHDSTVKLMAVSGANTSDINIPSQTDAYCTPIQAAASRGHIGILRTLVELGCDVNTTDEGWYGTALIAAVASKSRTTEIVTMLLDHGADPNLTASSECHYHGFPLVHAVQSGSVEVVKILLDRGADVNLQFGTVLNAVQMATIHEDQAILSMLIDKGADINLTTQPKDLDGSDVEAGLTAGPITPLQTAAWYGHTDTVNRLITLGAKLSVDIDGPTFKSALQVAAHNGYLETVKALLAAGADINEQGGLIGSALQCAIAERQTDVAIFLLEAGADANELDVGWYRTPLINAVCCGDERGPELIRFLVQRGADVNARAQNDVPFALHAAAQRTDFDKGFLEVLMELGADPNAQGGQYHTALQCAAQSGDNLTVEYLLKHGADPNITGGMFHSPLQASYKYGYYLVSGTLYKYGARNDLLGGLGGSAMGLGLGVSTGDEHFGCCPTLIQQLVTVRKFDVNTQYGRWGNALQNCIMCGREEVLSYMLNAGADVNKRLLDLQAAVNLGNYRYPNAAFGAIRGREPGVLELLLKHGVDVIEAVGQFGTALQAAAGMGRDKEDSSLSMVKMLIEAGAPVNTKPCGRWGSPLQAAAAKGDKKVVEYLLDHGGDVNAKGGRFGSALNAATLQDDVSVVSVLLKKGAEITVSVGKKYSGPLQAAAAGGCTDTLLQLIDAGADIHRKGGKYCTALQAACVYGKLRNVRILVEHGAEMNAAGGYYGSAIQAALICQHDDVVRYLLRKGITLDQVDRKLVNNIAEFALDAADELLMEVKEGIADDETSDSGTDPQPLVTQKKTQDKQKPTRWDAVRGLSLPTLTKMVVLADVKAPAYFGEDIKEVAAPISLISGDEGISMGTRDRDGLATRPNLNRVARSMPIVPKPKLDDSPDIEWDVLTCLPVGEIAPVNSW</sequence>
<evidence type="ECO:0000313" key="8">
    <source>
        <dbReference type="EMBL" id="KAI1878896.1"/>
    </source>
</evidence>
<dbReference type="PANTHER" id="PTHR24166:SF48">
    <property type="entry name" value="PROTEIN VAPYRIN"/>
    <property type="match status" value="1"/>
</dbReference>
<evidence type="ECO:0000256" key="4">
    <source>
        <dbReference type="SAM" id="Coils"/>
    </source>
</evidence>
<feature type="domain" description="DUF7708" evidence="6">
    <location>
        <begin position="61"/>
        <end position="213"/>
    </location>
</feature>
<dbReference type="SUPFAM" id="SSF48403">
    <property type="entry name" value="Ankyrin repeat"/>
    <property type="match status" value="4"/>
</dbReference>
<feature type="repeat" description="ANK" evidence="3">
    <location>
        <begin position="1147"/>
        <end position="1176"/>
    </location>
</feature>
<gene>
    <name evidence="8" type="ORF">JX265_003073</name>
</gene>
<feature type="domain" description="Nephrocystin 3-like N-terminal" evidence="7">
    <location>
        <begin position="274"/>
        <end position="439"/>
    </location>
</feature>
<keyword evidence="4" id="KW-0175">Coiled coil</keyword>
<dbReference type="InterPro" id="IPR056125">
    <property type="entry name" value="DUF7708"/>
</dbReference>
<dbReference type="Gene3D" id="1.25.40.20">
    <property type="entry name" value="Ankyrin repeat-containing domain"/>
    <property type="match status" value="4"/>
</dbReference>
<organism evidence="8 9">
    <name type="scientific">Neoarthrinium moseri</name>
    <dbReference type="NCBI Taxonomy" id="1658444"/>
    <lineage>
        <taxon>Eukaryota</taxon>
        <taxon>Fungi</taxon>
        <taxon>Dikarya</taxon>
        <taxon>Ascomycota</taxon>
        <taxon>Pezizomycotina</taxon>
        <taxon>Sordariomycetes</taxon>
        <taxon>Xylariomycetidae</taxon>
        <taxon>Amphisphaeriales</taxon>
        <taxon>Apiosporaceae</taxon>
        <taxon>Neoarthrinium</taxon>
    </lineage>
</organism>
<feature type="repeat" description="ANK" evidence="3">
    <location>
        <begin position="1472"/>
        <end position="1504"/>
    </location>
</feature>
<protein>
    <submittedName>
        <fullName evidence="8">Uncharacterized protein</fullName>
    </submittedName>
</protein>
<evidence type="ECO:0000256" key="1">
    <source>
        <dbReference type="ARBA" id="ARBA00022737"/>
    </source>
</evidence>
<dbReference type="PROSITE" id="PS50297">
    <property type="entry name" value="ANK_REP_REGION"/>
    <property type="match status" value="8"/>
</dbReference>
<feature type="repeat" description="ANK" evidence="3">
    <location>
        <begin position="1797"/>
        <end position="1829"/>
    </location>
</feature>
<feature type="repeat" description="ANK" evidence="3">
    <location>
        <begin position="1008"/>
        <end position="1040"/>
    </location>
</feature>
<comment type="caution">
    <text evidence="8">The sequence shown here is derived from an EMBL/GenBank/DDBJ whole genome shotgun (WGS) entry which is preliminary data.</text>
</comment>
<reference evidence="8" key="1">
    <citation type="submission" date="2021-03" db="EMBL/GenBank/DDBJ databases">
        <title>Revisited historic fungal species revealed as producer of novel bioactive compounds through whole genome sequencing and comparative genomics.</title>
        <authorList>
            <person name="Vignolle G.A."/>
            <person name="Hochenegger N."/>
            <person name="Mach R.L."/>
            <person name="Mach-Aigner A.R."/>
            <person name="Javad Rahimi M."/>
            <person name="Salim K.A."/>
            <person name="Chan C.M."/>
            <person name="Lim L.B.L."/>
            <person name="Cai F."/>
            <person name="Druzhinina I.S."/>
            <person name="U'Ren J.M."/>
            <person name="Derntl C."/>
        </authorList>
    </citation>
    <scope>NUCLEOTIDE SEQUENCE</scope>
    <source>
        <strain evidence="8">TUCIM 5799</strain>
    </source>
</reference>